<keyword evidence="1" id="KW-0347">Helicase</keyword>
<reference evidence="1" key="1">
    <citation type="submission" date="2020-08" db="EMBL/GenBank/DDBJ databases">
        <title>Multicomponent nature underlies the extraordinary mechanical properties of spider dragline silk.</title>
        <authorList>
            <person name="Kono N."/>
            <person name="Nakamura H."/>
            <person name="Mori M."/>
            <person name="Yoshida Y."/>
            <person name="Ohtoshi R."/>
            <person name="Malay A.D."/>
            <person name="Moran D.A.P."/>
            <person name="Tomita M."/>
            <person name="Numata K."/>
            <person name="Arakawa K."/>
        </authorList>
    </citation>
    <scope>NUCLEOTIDE SEQUENCE</scope>
</reference>
<dbReference type="GO" id="GO:0004386">
    <property type="term" value="F:helicase activity"/>
    <property type="evidence" value="ECO:0007669"/>
    <property type="project" value="UniProtKB-KW"/>
</dbReference>
<keyword evidence="1" id="KW-0547">Nucleotide-binding</keyword>
<keyword evidence="1" id="KW-0067">ATP-binding</keyword>
<protein>
    <submittedName>
        <fullName evidence="1">ATP-dependent DNA helicase</fullName>
    </submittedName>
</protein>
<keyword evidence="1" id="KW-0378">Hydrolase</keyword>
<name>A0A8X6VW71_TRICX</name>
<comment type="caution">
    <text evidence="1">The sequence shown here is derived from an EMBL/GenBank/DDBJ whole genome shotgun (WGS) entry which is preliminary data.</text>
</comment>
<dbReference type="AlphaFoldDB" id="A0A8X6VW71"/>
<evidence type="ECO:0000313" key="2">
    <source>
        <dbReference type="Proteomes" id="UP000887159"/>
    </source>
</evidence>
<proteinExistence type="predicted"/>
<sequence length="95" mass="11511">MIATRELRRSNRRAVTPYHVLYEAIKITRLRVRDSHTNALKYEGKDTKTTRKQIEDENYINNCYEGNLAYLKSIPNSMWYWIDRKKNMFGMIRHN</sequence>
<keyword evidence="2" id="KW-1185">Reference proteome</keyword>
<evidence type="ECO:0000313" key="1">
    <source>
        <dbReference type="EMBL" id="GFY23570.1"/>
    </source>
</evidence>
<dbReference type="Proteomes" id="UP000887159">
    <property type="component" value="Unassembled WGS sequence"/>
</dbReference>
<organism evidence="1 2">
    <name type="scientific">Trichonephila clavipes</name>
    <name type="common">Golden silk orbweaver</name>
    <name type="synonym">Nephila clavipes</name>
    <dbReference type="NCBI Taxonomy" id="2585209"/>
    <lineage>
        <taxon>Eukaryota</taxon>
        <taxon>Metazoa</taxon>
        <taxon>Ecdysozoa</taxon>
        <taxon>Arthropoda</taxon>
        <taxon>Chelicerata</taxon>
        <taxon>Arachnida</taxon>
        <taxon>Araneae</taxon>
        <taxon>Araneomorphae</taxon>
        <taxon>Entelegynae</taxon>
        <taxon>Araneoidea</taxon>
        <taxon>Nephilidae</taxon>
        <taxon>Trichonephila</taxon>
    </lineage>
</organism>
<dbReference type="EMBL" id="BMAU01021364">
    <property type="protein sequence ID" value="GFY23570.1"/>
    <property type="molecule type" value="Genomic_DNA"/>
</dbReference>
<gene>
    <name evidence="1" type="ORF">TNCV_1038691</name>
</gene>
<accession>A0A8X6VW71</accession>